<keyword evidence="1" id="KW-0812">Transmembrane</keyword>
<evidence type="ECO:0000256" key="2">
    <source>
        <dbReference type="SAM" id="SignalP"/>
    </source>
</evidence>
<organism evidence="4 5">
    <name type="scientific">Pacificimonas flava</name>
    <dbReference type="NCBI Taxonomy" id="1234595"/>
    <lineage>
        <taxon>Bacteria</taxon>
        <taxon>Pseudomonadati</taxon>
        <taxon>Pseudomonadota</taxon>
        <taxon>Alphaproteobacteria</taxon>
        <taxon>Sphingomonadales</taxon>
        <taxon>Sphingosinicellaceae</taxon>
        <taxon>Pacificimonas</taxon>
    </lineage>
</organism>
<dbReference type="InterPro" id="IPR022472">
    <property type="entry name" value="VPLPA-CTERM"/>
</dbReference>
<feature type="domain" description="Ice-binding protein C-terminal" evidence="3">
    <location>
        <begin position="211"/>
        <end position="234"/>
    </location>
</feature>
<dbReference type="RefSeq" id="WP_088710805.1">
    <property type="nucleotide sequence ID" value="NZ_NFZT01000001.1"/>
</dbReference>
<keyword evidence="2" id="KW-0732">Signal</keyword>
<keyword evidence="1" id="KW-1133">Transmembrane helix</keyword>
<comment type="caution">
    <text evidence="4">The sequence shown here is derived from an EMBL/GenBank/DDBJ whole genome shotgun (WGS) entry which is preliminary data.</text>
</comment>
<dbReference type="AlphaFoldDB" id="A0A219B101"/>
<reference evidence="5" key="1">
    <citation type="submission" date="2017-05" db="EMBL/GenBank/DDBJ databases">
        <authorList>
            <person name="Lin X."/>
        </authorList>
    </citation>
    <scope>NUCLEOTIDE SEQUENCE [LARGE SCALE GENOMIC DNA]</scope>
    <source>
        <strain evidence="5">JLT2012</strain>
    </source>
</reference>
<evidence type="ECO:0000313" key="5">
    <source>
        <dbReference type="Proteomes" id="UP000198462"/>
    </source>
</evidence>
<accession>A0A219B101</accession>
<sequence>MSYAFLTLVAAGTAALAASGAAAVTIDIDRFAVGFAGTGIVSDSTVGSSAVTTGPDLLTTGAVRTVSVNLDTRTSGSTGRIEAEIDTDIQALSISASDRNVGTVVLTYDLAALMPLIEQTSGLGVLRYDVRSADTVTRSITARLNGVQLGDTFVAANAINDNEDVVRSFPVTAAPFDFTQGGSNILTLTMSGGAGLDYSIGLLQFDLQAQQVPAPAALGLLGLGLAGLGAIRRRKTG</sequence>
<feature type="signal peptide" evidence="2">
    <location>
        <begin position="1"/>
        <end position="17"/>
    </location>
</feature>
<protein>
    <recommendedName>
        <fullName evidence="3">Ice-binding protein C-terminal domain-containing protein</fullName>
    </recommendedName>
</protein>
<feature type="chain" id="PRO_5011967921" description="Ice-binding protein C-terminal domain-containing protein" evidence="2">
    <location>
        <begin position="18"/>
        <end position="237"/>
    </location>
</feature>
<dbReference type="EMBL" id="NFZT01000001">
    <property type="protein sequence ID" value="OWV32007.1"/>
    <property type="molecule type" value="Genomic_DNA"/>
</dbReference>
<name>A0A219B101_9SPHN</name>
<gene>
    <name evidence="4" type="ORF">B5C34_00050</name>
</gene>
<keyword evidence="5" id="KW-1185">Reference proteome</keyword>
<dbReference type="NCBIfam" id="TIGR02595">
    <property type="entry name" value="PEP_CTERM"/>
    <property type="match status" value="1"/>
</dbReference>
<evidence type="ECO:0000256" key="1">
    <source>
        <dbReference type="SAM" id="Phobius"/>
    </source>
</evidence>
<keyword evidence="1" id="KW-0472">Membrane</keyword>
<dbReference type="Pfam" id="PF07589">
    <property type="entry name" value="PEP-CTERM"/>
    <property type="match status" value="1"/>
</dbReference>
<evidence type="ECO:0000313" key="4">
    <source>
        <dbReference type="EMBL" id="OWV32007.1"/>
    </source>
</evidence>
<feature type="transmembrane region" description="Helical" evidence="1">
    <location>
        <begin position="212"/>
        <end position="231"/>
    </location>
</feature>
<dbReference type="InterPro" id="IPR013424">
    <property type="entry name" value="Ice-binding_C"/>
</dbReference>
<evidence type="ECO:0000259" key="3">
    <source>
        <dbReference type="Pfam" id="PF07589"/>
    </source>
</evidence>
<proteinExistence type="predicted"/>
<dbReference type="Proteomes" id="UP000198462">
    <property type="component" value="Unassembled WGS sequence"/>
</dbReference>
<dbReference type="NCBIfam" id="TIGR03370">
    <property type="entry name" value="VPLPA-CTERM"/>
    <property type="match status" value="1"/>
</dbReference>